<accession>A0A2K3DS33</accession>
<dbReference type="RefSeq" id="XP_042924617.1">
    <property type="nucleotide sequence ID" value="XM_043062532.1"/>
</dbReference>
<dbReference type="InParanoid" id="A0A2K3DS33"/>
<feature type="compositionally biased region" description="Low complexity" evidence="1">
    <location>
        <begin position="94"/>
        <end position="112"/>
    </location>
</feature>
<dbReference type="OrthoDB" id="445361at2759"/>
<evidence type="ECO:0000313" key="3">
    <source>
        <dbReference type="Proteomes" id="UP000006906"/>
    </source>
</evidence>
<organism evidence="2 3">
    <name type="scientific">Chlamydomonas reinhardtii</name>
    <name type="common">Chlamydomonas smithii</name>
    <dbReference type="NCBI Taxonomy" id="3055"/>
    <lineage>
        <taxon>Eukaryota</taxon>
        <taxon>Viridiplantae</taxon>
        <taxon>Chlorophyta</taxon>
        <taxon>core chlorophytes</taxon>
        <taxon>Chlorophyceae</taxon>
        <taxon>CS clade</taxon>
        <taxon>Chlamydomonadales</taxon>
        <taxon>Chlamydomonadaceae</taxon>
        <taxon>Chlamydomonas</taxon>
    </lineage>
</organism>
<dbReference type="Proteomes" id="UP000006906">
    <property type="component" value="Chromosome 5"/>
</dbReference>
<feature type="compositionally biased region" description="Gly residues" evidence="1">
    <location>
        <begin position="269"/>
        <end position="283"/>
    </location>
</feature>
<dbReference type="AlphaFoldDB" id="A0A2K3DS33"/>
<sequence>MLGLCPSPPQACVRRQSLCLGKHVSSRARLRRPALGPCGAASTSGGASATSSPSCEPPLVTLEEVQRAARRRGMSVSVKDLGPFYRVVCRDLSGSSSSSSQAGGSSSSSSGGSSSGMGGGQAGDEEGGRVLGVTTGFVAPLFGIMHCDTLQIFTRGLKGGEGQRVRGGTLGLGLLLGGATFAYGHARGCRTAEILAINDDDSWHERLVRYYSYFGFRPVCRVGGNGLSDLPHMLVWGGEGTRMDADIRVMLRKWTPALRRTAEGRDGGSEGGSGGGREGGSEAGGEEKAGEGARRVAAL</sequence>
<dbReference type="PANTHER" id="PTHR36897:SF2">
    <property type="entry name" value="OS10G0350800 PROTEIN"/>
    <property type="match status" value="1"/>
</dbReference>
<dbReference type="EMBL" id="CM008966">
    <property type="protein sequence ID" value="PNW83343.1"/>
    <property type="molecule type" value="Genomic_DNA"/>
</dbReference>
<keyword evidence="3" id="KW-1185">Reference proteome</keyword>
<evidence type="ECO:0000256" key="1">
    <source>
        <dbReference type="SAM" id="MobiDB-lite"/>
    </source>
</evidence>
<gene>
    <name evidence="2" type="ORF">CHLRE_05g247150v5</name>
</gene>
<feature type="compositionally biased region" description="Gly residues" evidence="1">
    <location>
        <begin position="113"/>
        <end position="122"/>
    </location>
</feature>
<feature type="compositionally biased region" description="Basic and acidic residues" evidence="1">
    <location>
        <begin position="285"/>
        <end position="299"/>
    </location>
</feature>
<feature type="region of interest" description="Disordered" evidence="1">
    <location>
        <begin position="260"/>
        <end position="299"/>
    </location>
</feature>
<dbReference type="GeneID" id="66053503"/>
<name>A0A2K3DS33_CHLRE</name>
<evidence type="ECO:0000313" key="2">
    <source>
        <dbReference type="EMBL" id="PNW83343.1"/>
    </source>
</evidence>
<feature type="compositionally biased region" description="Low complexity" evidence="1">
    <location>
        <begin position="36"/>
        <end position="54"/>
    </location>
</feature>
<dbReference type="Gramene" id="PNW83343">
    <property type="protein sequence ID" value="PNW83343"/>
    <property type="gene ID" value="CHLRE_05g247150v5"/>
</dbReference>
<dbReference type="KEGG" id="cre:CHLRE_05g247150v5"/>
<reference evidence="2 3" key="1">
    <citation type="journal article" date="2007" name="Science">
        <title>The Chlamydomonas genome reveals the evolution of key animal and plant functions.</title>
        <authorList>
            <person name="Merchant S.S."/>
            <person name="Prochnik S.E."/>
            <person name="Vallon O."/>
            <person name="Harris E.H."/>
            <person name="Karpowicz S.J."/>
            <person name="Witman G.B."/>
            <person name="Terry A."/>
            <person name="Salamov A."/>
            <person name="Fritz-Laylin L.K."/>
            <person name="Marechal-Drouard L."/>
            <person name="Marshall W.F."/>
            <person name="Qu L.H."/>
            <person name="Nelson D.R."/>
            <person name="Sanderfoot A.A."/>
            <person name="Spalding M.H."/>
            <person name="Kapitonov V.V."/>
            <person name="Ren Q."/>
            <person name="Ferris P."/>
            <person name="Lindquist E."/>
            <person name="Shapiro H."/>
            <person name="Lucas S.M."/>
            <person name="Grimwood J."/>
            <person name="Schmutz J."/>
            <person name="Cardol P."/>
            <person name="Cerutti H."/>
            <person name="Chanfreau G."/>
            <person name="Chen C.L."/>
            <person name="Cognat V."/>
            <person name="Croft M.T."/>
            <person name="Dent R."/>
            <person name="Dutcher S."/>
            <person name="Fernandez E."/>
            <person name="Fukuzawa H."/>
            <person name="Gonzalez-Ballester D."/>
            <person name="Gonzalez-Halphen D."/>
            <person name="Hallmann A."/>
            <person name="Hanikenne M."/>
            <person name="Hippler M."/>
            <person name="Inwood W."/>
            <person name="Jabbari K."/>
            <person name="Kalanon M."/>
            <person name="Kuras R."/>
            <person name="Lefebvre P.A."/>
            <person name="Lemaire S.D."/>
            <person name="Lobanov A.V."/>
            <person name="Lohr M."/>
            <person name="Manuell A."/>
            <person name="Meier I."/>
            <person name="Mets L."/>
            <person name="Mittag M."/>
            <person name="Mittelmeier T."/>
            <person name="Moroney J.V."/>
            <person name="Moseley J."/>
            <person name="Napoli C."/>
            <person name="Nedelcu A.M."/>
            <person name="Niyogi K."/>
            <person name="Novoselov S.V."/>
            <person name="Paulsen I.T."/>
            <person name="Pazour G."/>
            <person name="Purton S."/>
            <person name="Ral J.P."/>
            <person name="Riano-Pachon D.M."/>
            <person name="Riekhof W."/>
            <person name="Rymarquis L."/>
            <person name="Schroda M."/>
            <person name="Stern D."/>
            <person name="Umen J."/>
            <person name="Willows R."/>
            <person name="Wilson N."/>
            <person name="Zimmer S.L."/>
            <person name="Allmer J."/>
            <person name="Balk J."/>
            <person name="Bisova K."/>
            <person name="Chen C.J."/>
            <person name="Elias M."/>
            <person name="Gendler K."/>
            <person name="Hauser C."/>
            <person name="Lamb M.R."/>
            <person name="Ledford H."/>
            <person name="Long J.C."/>
            <person name="Minagawa J."/>
            <person name="Page M.D."/>
            <person name="Pan J."/>
            <person name="Pootakham W."/>
            <person name="Roje S."/>
            <person name="Rose A."/>
            <person name="Stahlberg E."/>
            <person name="Terauchi A.M."/>
            <person name="Yang P."/>
            <person name="Ball S."/>
            <person name="Bowler C."/>
            <person name="Dieckmann C.L."/>
            <person name="Gladyshev V.N."/>
            <person name="Green P."/>
            <person name="Jorgensen R."/>
            <person name="Mayfield S."/>
            <person name="Mueller-Roeber B."/>
            <person name="Rajamani S."/>
            <person name="Sayre R.T."/>
            <person name="Brokstein P."/>
            <person name="Dubchak I."/>
            <person name="Goodstein D."/>
            <person name="Hornick L."/>
            <person name="Huang Y.W."/>
            <person name="Jhaveri J."/>
            <person name="Luo Y."/>
            <person name="Martinez D."/>
            <person name="Ngau W.C."/>
            <person name="Otillar B."/>
            <person name="Poliakov A."/>
            <person name="Porter A."/>
            <person name="Szajkowski L."/>
            <person name="Werner G."/>
            <person name="Zhou K."/>
            <person name="Grigoriev I.V."/>
            <person name="Rokhsar D.S."/>
            <person name="Grossman A.R."/>
        </authorList>
    </citation>
    <scope>NUCLEOTIDE SEQUENCE [LARGE SCALE GENOMIC DNA]</scope>
    <source>
        <strain evidence="3">CC-503</strain>
    </source>
</reference>
<feature type="region of interest" description="Disordered" evidence="1">
    <location>
        <begin position="94"/>
        <end position="126"/>
    </location>
</feature>
<proteinExistence type="predicted"/>
<dbReference type="PANTHER" id="PTHR36897">
    <property type="entry name" value="OS10G0351100-LIKE PROTEIN"/>
    <property type="match status" value="1"/>
</dbReference>
<protein>
    <submittedName>
        <fullName evidence="2">Uncharacterized protein</fullName>
    </submittedName>
</protein>
<dbReference type="STRING" id="3055.A0A2K3DS33"/>
<feature type="region of interest" description="Disordered" evidence="1">
    <location>
        <begin position="34"/>
        <end position="58"/>
    </location>
</feature>